<protein>
    <submittedName>
        <fullName evidence="1">Uncharacterized protein</fullName>
    </submittedName>
</protein>
<sequence>MESFKELSPASSKIQISKDHIIEARYASYERANDYIKHITKVFDNTLQKSKNYDTVCVESLNFKAKLPQINGRYKISSFPNAHISQEIIKKIAMINAYCKISEIKVSKSKFRPKSTLFVDSPTNNSYQDKDISLNFTSISKNYCLKCKFSETNCQCRSQSPKMKNYFPAPKLSLSPKPIKRLDNKPPFVIRSIKNSSLFFNKKEKRFFSKSFEEQLLPIIPIKLKTFSSDY</sequence>
<evidence type="ECO:0000313" key="2">
    <source>
        <dbReference type="Proteomes" id="UP000187209"/>
    </source>
</evidence>
<proteinExistence type="predicted"/>
<organism evidence="1 2">
    <name type="scientific">Stentor coeruleus</name>
    <dbReference type="NCBI Taxonomy" id="5963"/>
    <lineage>
        <taxon>Eukaryota</taxon>
        <taxon>Sar</taxon>
        <taxon>Alveolata</taxon>
        <taxon>Ciliophora</taxon>
        <taxon>Postciliodesmatophora</taxon>
        <taxon>Heterotrichea</taxon>
        <taxon>Heterotrichida</taxon>
        <taxon>Stentoridae</taxon>
        <taxon>Stentor</taxon>
    </lineage>
</organism>
<dbReference type="Proteomes" id="UP000187209">
    <property type="component" value="Unassembled WGS sequence"/>
</dbReference>
<gene>
    <name evidence="1" type="ORF">SteCoe_31</name>
</gene>
<dbReference type="AlphaFoldDB" id="A0A1R2D4Y5"/>
<evidence type="ECO:0000313" key="1">
    <source>
        <dbReference type="EMBL" id="OMJ96303.1"/>
    </source>
</evidence>
<accession>A0A1R2D4Y5</accession>
<comment type="caution">
    <text evidence="1">The sequence shown here is derived from an EMBL/GenBank/DDBJ whole genome shotgun (WGS) entry which is preliminary data.</text>
</comment>
<name>A0A1R2D4Y5_9CILI</name>
<keyword evidence="2" id="KW-1185">Reference proteome</keyword>
<dbReference type="EMBL" id="MPUH01000001">
    <property type="protein sequence ID" value="OMJ96303.1"/>
    <property type="molecule type" value="Genomic_DNA"/>
</dbReference>
<reference evidence="1 2" key="1">
    <citation type="submission" date="2016-11" db="EMBL/GenBank/DDBJ databases">
        <title>The macronuclear genome of Stentor coeruleus: a giant cell with tiny introns.</title>
        <authorList>
            <person name="Slabodnick M."/>
            <person name="Ruby J.G."/>
            <person name="Reiff S.B."/>
            <person name="Swart E.C."/>
            <person name="Gosai S."/>
            <person name="Prabakaran S."/>
            <person name="Witkowska E."/>
            <person name="Larue G.E."/>
            <person name="Fisher S."/>
            <person name="Freeman R.M."/>
            <person name="Gunawardena J."/>
            <person name="Chu W."/>
            <person name="Stover N.A."/>
            <person name="Gregory B.D."/>
            <person name="Nowacki M."/>
            <person name="Derisi J."/>
            <person name="Roy S.W."/>
            <person name="Marshall W.F."/>
            <person name="Sood P."/>
        </authorList>
    </citation>
    <scope>NUCLEOTIDE SEQUENCE [LARGE SCALE GENOMIC DNA]</scope>
    <source>
        <strain evidence="1">WM001</strain>
    </source>
</reference>